<comment type="similarity">
    <text evidence="1 2">Belongs to the TIFY/JAZ family.</text>
</comment>
<dbReference type="GO" id="GO:0009611">
    <property type="term" value="P:response to wounding"/>
    <property type="evidence" value="ECO:0007669"/>
    <property type="project" value="UniProtKB-UniRule"/>
</dbReference>
<organism evidence="5 6">
    <name type="scientific">Nicotiana attenuata</name>
    <name type="common">Coyote tobacco</name>
    <dbReference type="NCBI Taxonomy" id="49451"/>
    <lineage>
        <taxon>Eukaryota</taxon>
        <taxon>Viridiplantae</taxon>
        <taxon>Streptophyta</taxon>
        <taxon>Embryophyta</taxon>
        <taxon>Tracheophyta</taxon>
        <taxon>Spermatophyta</taxon>
        <taxon>Magnoliopsida</taxon>
        <taxon>eudicotyledons</taxon>
        <taxon>Gunneridae</taxon>
        <taxon>Pentapetalae</taxon>
        <taxon>asterids</taxon>
        <taxon>lamiids</taxon>
        <taxon>Solanales</taxon>
        <taxon>Solanaceae</taxon>
        <taxon>Nicotianoideae</taxon>
        <taxon>Nicotianeae</taxon>
        <taxon>Nicotiana</taxon>
    </lineage>
</organism>
<dbReference type="Proteomes" id="UP000187609">
    <property type="component" value="Unassembled WGS sequence"/>
</dbReference>
<feature type="compositionally biased region" description="Basic and acidic residues" evidence="3">
    <location>
        <begin position="124"/>
        <end position="137"/>
    </location>
</feature>
<evidence type="ECO:0000256" key="1">
    <source>
        <dbReference type="ARBA" id="ARBA00008614"/>
    </source>
</evidence>
<feature type="region of interest" description="Disordered" evidence="3">
    <location>
        <begin position="99"/>
        <end position="137"/>
    </location>
</feature>
<comment type="function">
    <text evidence="2">Repressor of jasmonate responses.</text>
</comment>
<evidence type="ECO:0000256" key="2">
    <source>
        <dbReference type="RuleBase" id="RU369065"/>
    </source>
</evidence>
<dbReference type="KEGG" id="nau:109227284"/>
<dbReference type="GO" id="GO:0031347">
    <property type="term" value="P:regulation of defense response"/>
    <property type="evidence" value="ECO:0007669"/>
    <property type="project" value="UniProtKB-UniRule"/>
</dbReference>
<dbReference type="InterPro" id="IPR010399">
    <property type="entry name" value="Tify_dom"/>
</dbReference>
<dbReference type="SMART" id="SM00979">
    <property type="entry name" value="TIFY"/>
    <property type="match status" value="1"/>
</dbReference>
<dbReference type="Pfam" id="PF06200">
    <property type="entry name" value="tify"/>
    <property type="match status" value="1"/>
</dbReference>
<keyword evidence="6" id="KW-1185">Reference proteome</keyword>
<reference evidence="5" key="1">
    <citation type="submission" date="2016-11" db="EMBL/GenBank/DDBJ databases">
        <title>The genome of Nicotiana attenuata.</title>
        <authorList>
            <person name="Xu S."/>
            <person name="Brockmoeller T."/>
            <person name="Gaquerel E."/>
            <person name="Navarro A."/>
            <person name="Kuhl H."/>
            <person name="Gase K."/>
            <person name="Ling Z."/>
            <person name="Zhou W."/>
            <person name="Kreitzer C."/>
            <person name="Stanke M."/>
            <person name="Tang H."/>
            <person name="Lyons E."/>
            <person name="Pandey P."/>
            <person name="Pandey S.P."/>
            <person name="Timmermann B."/>
            <person name="Baldwin I.T."/>
        </authorList>
    </citation>
    <scope>NUCLEOTIDE SEQUENCE [LARGE SCALE GENOMIC DNA]</scope>
    <source>
        <strain evidence="5">UT</strain>
    </source>
</reference>
<dbReference type="PANTHER" id="PTHR33077:SF8">
    <property type="entry name" value="PROTEIN TIFY 8"/>
    <property type="match status" value="1"/>
</dbReference>
<comment type="subcellular location">
    <subcellularLocation>
        <location evidence="2">Nucleus</location>
    </subcellularLocation>
</comment>
<dbReference type="OrthoDB" id="1908882at2759"/>
<evidence type="ECO:0000313" key="5">
    <source>
        <dbReference type="EMBL" id="OIT02601.1"/>
    </source>
</evidence>
<feature type="region of interest" description="Disordered" evidence="3">
    <location>
        <begin position="382"/>
        <end position="428"/>
    </location>
</feature>
<proteinExistence type="inferred from homology"/>
<dbReference type="PANTHER" id="PTHR33077">
    <property type="entry name" value="PROTEIN TIFY 4A-RELATED-RELATED"/>
    <property type="match status" value="1"/>
</dbReference>
<gene>
    <name evidence="5" type="primary">TIFY8</name>
    <name evidence="5" type="ORF">A4A49_00292</name>
</gene>
<accession>A0A1J6J5R6</accession>
<dbReference type="Gramene" id="OIT02601">
    <property type="protein sequence ID" value="OIT02601"/>
    <property type="gene ID" value="A4A49_00292"/>
</dbReference>
<dbReference type="InterPro" id="IPR040390">
    <property type="entry name" value="TIFY/JAZ"/>
</dbReference>
<protein>
    <recommendedName>
        <fullName evidence="2">Protein TIFY</fullName>
    </recommendedName>
    <alternativeName>
        <fullName evidence="2">Jasmonate ZIM domain-containing protein</fullName>
    </alternativeName>
</protein>
<dbReference type="GeneID" id="109227284"/>
<keyword evidence="2" id="KW-1184">Jasmonic acid signaling pathway</keyword>
<comment type="caution">
    <text evidence="5">The sequence shown here is derived from an EMBL/GenBank/DDBJ whole genome shotgun (WGS) entry which is preliminary data.</text>
</comment>
<keyword evidence="2" id="KW-0539">Nucleus</keyword>
<name>A0A1J6J5R6_NICAT</name>
<feature type="region of interest" description="Disordered" evidence="3">
    <location>
        <begin position="1"/>
        <end position="28"/>
    </location>
</feature>
<feature type="compositionally biased region" description="Polar residues" evidence="3">
    <location>
        <begin position="7"/>
        <end position="25"/>
    </location>
</feature>
<dbReference type="PROSITE" id="PS51320">
    <property type="entry name" value="TIFY"/>
    <property type="match status" value="1"/>
</dbReference>
<dbReference type="GO" id="GO:2000022">
    <property type="term" value="P:regulation of jasmonic acid mediated signaling pathway"/>
    <property type="evidence" value="ECO:0007669"/>
    <property type="project" value="UniProtKB-UniRule"/>
</dbReference>
<evidence type="ECO:0000256" key="3">
    <source>
        <dbReference type="SAM" id="MobiDB-lite"/>
    </source>
</evidence>
<dbReference type="GO" id="GO:0005634">
    <property type="term" value="C:nucleus"/>
    <property type="evidence" value="ECO:0007669"/>
    <property type="project" value="UniProtKB-SubCell"/>
</dbReference>
<dbReference type="STRING" id="49451.A0A1J6J5R6"/>
<evidence type="ECO:0000259" key="4">
    <source>
        <dbReference type="PROSITE" id="PS51320"/>
    </source>
</evidence>
<feature type="compositionally biased region" description="Polar residues" evidence="3">
    <location>
        <begin position="103"/>
        <end position="122"/>
    </location>
</feature>
<dbReference type="EMBL" id="MJEQ01037188">
    <property type="protein sequence ID" value="OIT02601.1"/>
    <property type="molecule type" value="Genomic_DNA"/>
</dbReference>
<feature type="domain" description="Tify" evidence="4">
    <location>
        <begin position="297"/>
        <end position="332"/>
    </location>
</feature>
<sequence>MAHKQSNKNVMSSNKSASGGNTTAADNEVKPAAATTTFHDFLGKGYPQDSSLAMASKLVLPSEASPSASVSVGASSDLGSERHLGNHFEGVPFYGLRGEISGPETSNRFSGTKRSNSDSLMGSSRDKFSTLRPDALESSHMTKLLRNAGGEPRGRPRDQDMSFAMHPMRPLHASLISQPSATGRTDANASKWDRAIPVNVGPTLHYHPRASQVVPFGYQSSANRFGDANAGPSTISQAAADEGSRTGIKGSGILRSINVSGGVSDRSLSGVPLGGAKQKAGLHLSDLESSNPSRQGLTSAGSQMTIFYGGQAHVFDNVHPNKADVIMALAGSNGGSWSTTYAPKSAARPLTGENGLPKAENEVTKGSNLALIRELHARSSGKGGSFHGFGSGDQISVPQGIHRGASISKEAKAALQAASNSTDEKREM</sequence>
<feature type="compositionally biased region" description="Gly residues" evidence="3">
    <location>
        <begin position="382"/>
        <end position="391"/>
    </location>
</feature>
<comment type="domain">
    <text evidence="2">The jas domain is required for interaction with COI1.</text>
</comment>
<dbReference type="OMA" id="KAGFTHG"/>
<dbReference type="AlphaFoldDB" id="A0A1J6J5R6"/>
<evidence type="ECO:0000313" key="6">
    <source>
        <dbReference type="Proteomes" id="UP000187609"/>
    </source>
</evidence>